<feature type="domain" description="Secretion system C-terminal sorting" evidence="2">
    <location>
        <begin position="788"/>
        <end position="866"/>
    </location>
</feature>
<feature type="chain" id="PRO_5011497078" evidence="1">
    <location>
        <begin position="24"/>
        <end position="868"/>
    </location>
</feature>
<dbReference type="NCBIfam" id="TIGR04183">
    <property type="entry name" value="Por_Secre_tail"/>
    <property type="match status" value="1"/>
</dbReference>
<protein>
    <submittedName>
        <fullName evidence="3">Por secretion system C-terminal sorting domain-containing protein</fullName>
    </submittedName>
</protein>
<dbReference type="STRING" id="573321.SAMN04488505_101375"/>
<reference evidence="3 4" key="1">
    <citation type="submission" date="2016-10" db="EMBL/GenBank/DDBJ databases">
        <authorList>
            <person name="de Groot N.N."/>
        </authorList>
    </citation>
    <scope>NUCLEOTIDE SEQUENCE [LARGE SCALE GENOMIC DNA]</scope>
    <source>
        <strain evidence="3 4">DSM 21039</strain>
    </source>
</reference>
<evidence type="ECO:0000256" key="1">
    <source>
        <dbReference type="SAM" id="SignalP"/>
    </source>
</evidence>
<evidence type="ECO:0000259" key="2">
    <source>
        <dbReference type="Pfam" id="PF18962"/>
    </source>
</evidence>
<dbReference type="AlphaFoldDB" id="A0A1H7HRR7"/>
<organism evidence="3 4">
    <name type="scientific">Chitinophaga rupis</name>
    <dbReference type="NCBI Taxonomy" id="573321"/>
    <lineage>
        <taxon>Bacteria</taxon>
        <taxon>Pseudomonadati</taxon>
        <taxon>Bacteroidota</taxon>
        <taxon>Chitinophagia</taxon>
        <taxon>Chitinophagales</taxon>
        <taxon>Chitinophagaceae</taxon>
        <taxon>Chitinophaga</taxon>
    </lineage>
</organism>
<dbReference type="Pfam" id="PF18962">
    <property type="entry name" value="Por_Secre_tail"/>
    <property type="match status" value="1"/>
</dbReference>
<evidence type="ECO:0000313" key="4">
    <source>
        <dbReference type="Proteomes" id="UP000198984"/>
    </source>
</evidence>
<evidence type="ECO:0000313" key="3">
    <source>
        <dbReference type="EMBL" id="SEK53083.1"/>
    </source>
</evidence>
<feature type="signal peptide" evidence="1">
    <location>
        <begin position="1"/>
        <end position="23"/>
    </location>
</feature>
<dbReference type="EMBL" id="FOBB01000001">
    <property type="protein sequence ID" value="SEK53083.1"/>
    <property type="molecule type" value="Genomic_DNA"/>
</dbReference>
<dbReference type="InterPro" id="IPR026444">
    <property type="entry name" value="Secre_tail"/>
</dbReference>
<gene>
    <name evidence="3" type="ORF">SAMN04488505_101375</name>
</gene>
<keyword evidence="4" id="KW-1185">Reference proteome</keyword>
<sequence length="868" mass="95797">MRSLFCITMLALAVALSTSPLKAQSPCPLNGSNGNPISTKPVPYTPGLSYKVNTFDWRQQLLTVKNTGYAQYSPITNFFYRPNLPYSQHLALGTASDFRPEDGWELVKRDFGYLADQSNNPVAAPGPYMVLYNKYSGTLRVVAALPGLGANQAINVKIGFKAPVANNPNQANLKVSGLFHSYDAIAASTMDMKTKYTSITTPAVYPGFDYEFFYADFQTNYDPCTCVFESALQVEFKTINQLDVVLSGNLLGISDPIAHYSNGTVVLDQNDDYLASVYRNDAGTATTGMLMYKTLDAMIADYQKALARVNEKDPTILEDMNKFYNNVKTGMDATSFLTSLSQSSGNYYMTVITVVAKLTSFVSSLFKKKDSPSIPPMPYVIHAQMALKGQVTDQRALPGAAFNFATPGSLNASTRPEYNDGVPPRPVPPSVDYPMYNETMGVFSLLEAPKITYTTGEDAQGYGTYYPPCVENTPVSPFQLAYKYRMLFKLKENLKYAFNPAFNVDESKTKIYAAFAYKHNWLGIVVPNCNCECQGYNPVNMQMLEKFPVTDKNHPRPTVISPFLPLDYFSNFKAGMYRVRGIGHYDDGEVSDMGIPVMGFGDSLFVKLLVVAVSKNLDANGQPAINMLSYTYLVPPANIEKIPGDLGATNFVEGGDNISIPSTFFDHDTIIRSYSNIYITDQLITTPGNFTVTLQAQGDIVITNPNVTLNSRFILKRFTPLITPGPAYGAQTATAVSNFCHSGTYQAATAAARSFYEQIDTLNIDSLLRYNRPPGVDEQQTFKVEDPYPNPVVADEVSLKLDIYEPQHLTVQLVDMSGHLVKTVALNKQFDKGTQKLVLSTSDLKSGVYLITVQGQQQQYSRKLVVAK</sequence>
<proteinExistence type="predicted"/>
<keyword evidence="1" id="KW-0732">Signal</keyword>
<accession>A0A1H7HRR7</accession>
<name>A0A1H7HRR7_9BACT</name>
<dbReference type="Proteomes" id="UP000198984">
    <property type="component" value="Unassembled WGS sequence"/>
</dbReference>